<dbReference type="InterPro" id="IPR010994">
    <property type="entry name" value="RuvA_2-like"/>
</dbReference>
<dbReference type="Gene3D" id="3.30.470.30">
    <property type="entry name" value="DNA ligase/mRNA capping enzyme"/>
    <property type="match status" value="1"/>
</dbReference>
<dbReference type="EC" id="6.5.1.2" evidence="2 14"/>
<keyword evidence="11 14" id="KW-0234">DNA repair</keyword>
<dbReference type="AlphaFoldDB" id="A0A4R6IVD8"/>
<feature type="active site" description="N6-AMP-lysine intermediate" evidence="14">
    <location>
        <position position="139"/>
    </location>
</feature>
<dbReference type="Pfam" id="PF01653">
    <property type="entry name" value="DNA_ligase_aden"/>
    <property type="match status" value="1"/>
</dbReference>
<keyword evidence="5 14" id="KW-0235">DNA replication</keyword>
<dbReference type="GO" id="GO:0005829">
    <property type="term" value="C:cytosol"/>
    <property type="evidence" value="ECO:0007669"/>
    <property type="project" value="TreeGrafter"/>
</dbReference>
<dbReference type="SMART" id="SM00292">
    <property type="entry name" value="BRCT"/>
    <property type="match status" value="1"/>
</dbReference>
<dbReference type="GO" id="GO:0003911">
    <property type="term" value="F:DNA ligase (NAD+) activity"/>
    <property type="evidence" value="ECO:0007669"/>
    <property type="project" value="UniProtKB-UniRule"/>
</dbReference>
<keyword evidence="18" id="KW-1185">Reference proteome</keyword>
<dbReference type="PANTHER" id="PTHR23389:SF9">
    <property type="entry name" value="DNA LIGASE"/>
    <property type="match status" value="1"/>
</dbReference>
<dbReference type="FunFam" id="2.40.50.140:FF:000012">
    <property type="entry name" value="DNA ligase"/>
    <property type="match status" value="1"/>
</dbReference>
<dbReference type="SUPFAM" id="SSF47781">
    <property type="entry name" value="RuvA domain 2-like"/>
    <property type="match status" value="1"/>
</dbReference>
<dbReference type="Gene3D" id="2.40.50.140">
    <property type="entry name" value="Nucleic acid-binding proteins"/>
    <property type="match status" value="1"/>
</dbReference>
<keyword evidence="4 14" id="KW-0436">Ligase</keyword>
<evidence type="ECO:0000256" key="9">
    <source>
        <dbReference type="ARBA" id="ARBA00022842"/>
    </source>
</evidence>
<dbReference type="PIRSF" id="PIRSF001604">
    <property type="entry name" value="LigA"/>
    <property type="match status" value="1"/>
</dbReference>
<comment type="caution">
    <text evidence="14">Lacks conserved residue(s) required for the propagation of feature annotation.</text>
</comment>
<dbReference type="InterPro" id="IPR013839">
    <property type="entry name" value="DNAligase_adenylation"/>
</dbReference>
<dbReference type="InterPro" id="IPR001679">
    <property type="entry name" value="DNA_ligase"/>
</dbReference>
<dbReference type="OrthoDB" id="9759736at2"/>
<dbReference type="SUPFAM" id="SSF52113">
    <property type="entry name" value="BRCT domain"/>
    <property type="match status" value="1"/>
</dbReference>
<dbReference type="Pfam" id="PF12826">
    <property type="entry name" value="HHH_2"/>
    <property type="match status" value="1"/>
</dbReference>
<feature type="binding site" evidence="14">
    <location>
        <position position="467"/>
    </location>
    <ligand>
        <name>Zn(2+)</name>
        <dbReference type="ChEBI" id="CHEBI:29105"/>
    </ligand>
</feature>
<organism evidence="17 18">
    <name type="scientific">Sediminibacterium goheungense</name>
    <dbReference type="NCBI Taxonomy" id="1086393"/>
    <lineage>
        <taxon>Bacteria</taxon>
        <taxon>Pseudomonadati</taxon>
        <taxon>Bacteroidota</taxon>
        <taxon>Chitinophagia</taxon>
        <taxon>Chitinophagales</taxon>
        <taxon>Chitinophagaceae</taxon>
        <taxon>Sediminibacterium</taxon>
    </lineage>
</organism>
<evidence type="ECO:0000256" key="4">
    <source>
        <dbReference type="ARBA" id="ARBA00022598"/>
    </source>
</evidence>
<evidence type="ECO:0000313" key="18">
    <source>
        <dbReference type="Proteomes" id="UP000295741"/>
    </source>
</evidence>
<dbReference type="NCBIfam" id="NF005932">
    <property type="entry name" value="PRK07956.1"/>
    <property type="match status" value="1"/>
</dbReference>
<dbReference type="Pfam" id="PF03119">
    <property type="entry name" value="DNA_ligase_ZBD"/>
    <property type="match status" value="1"/>
</dbReference>
<keyword evidence="9 14" id="KW-0460">Magnesium</keyword>
<evidence type="ECO:0000313" key="17">
    <source>
        <dbReference type="EMBL" id="TDO26613.1"/>
    </source>
</evidence>
<evidence type="ECO:0000256" key="11">
    <source>
        <dbReference type="ARBA" id="ARBA00023204"/>
    </source>
</evidence>
<comment type="function">
    <text evidence="1 14">DNA ligase that catalyzes the formation of phosphodiester linkages between 5'-phosphoryl and 3'-hydroxyl groups in double-stranded DNA using NAD as a coenzyme and as the energy source for the reaction. It is essential for DNA replication and repair of damaged DNA.</text>
</comment>
<feature type="binding site" evidence="14">
    <location>
        <position position="444"/>
    </location>
    <ligand>
        <name>Zn(2+)</name>
        <dbReference type="ChEBI" id="CHEBI:29105"/>
    </ligand>
</feature>
<dbReference type="PROSITE" id="PS50172">
    <property type="entry name" value="BRCT"/>
    <property type="match status" value="1"/>
</dbReference>
<dbReference type="NCBIfam" id="TIGR00575">
    <property type="entry name" value="dnlj"/>
    <property type="match status" value="1"/>
</dbReference>
<comment type="cofactor">
    <cofactor evidence="14">
        <name>Mg(2+)</name>
        <dbReference type="ChEBI" id="CHEBI:18420"/>
    </cofactor>
    <cofactor evidence="14">
        <name>Mn(2+)</name>
        <dbReference type="ChEBI" id="CHEBI:29035"/>
    </cofactor>
</comment>
<dbReference type="EMBL" id="SNWP01000011">
    <property type="protein sequence ID" value="TDO26613.1"/>
    <property type="molecule type" value="Genomic_DNA"/>
</dbReference>
<evidence type="ECO:0000256" key="10">
    <source>
        <dbReference type="ARBA" id="ARBA00023027"/>
    </source>
</evidence>
<evidence type="ECO:0000256" key="6">
    <source>
        <dbReference type="ARBA" id="ARBA00022723"/>
    </source>
</evidence>
<dbReference type="InterPro" id="IPR036420">
    <property type="entry name" value="BRCT_dom_sf"/>
</dbReference>
<dbReference type="FunFam" id="1.10.150.20:FF:000006">
    <property type="entry name" value="DNA ligase"/>
    <property type="match status" value="1"/>
</dbReference>
<gene>
    <name evidence="14" type="primary">ligA</name>
    <name evidence="17" type="ORF">BC659_1921</name>
</gene>
<evidence type="ECO:0000256" key="14">
    <source>
        <dbReference type="HAMAP-Rule" id="MF_01588"/>
    </source>
</evidence>
<dbReference type="PANTHER" id="PTHR23389">
    <property type="entry name" value="CHROMOSOME TRANSMISSION FIDELITY FACTOR 18"/>
    <property type="match status" value="1"/>
</dbReference>
<keyword evidence="14" id="KW-0464">Manganese</keyword>
<evidence type="ECO:0000256" key="1">
    <source>
        <dbReference type="ARBA" id="ARBA00004067"/>
    </source>
</evidence>
<evidence type="ECO:0000256" key="13">
    <source>
        <dbReference type="ARBA" id="ARBA00060881"/>
    </source>
</evidence>
<feature type="binding site" evidence="14">
    <location>
        <position position="350"/>
    </location>
    <ligand>
        <name>NAD(+)</name>
        <dbReference type="ChEBI" id="CHEBI:57540"/>
    </ligand>
</feature>
<dbReference type="InterPro" id="IPR004150">
    <property type="entry name" value="NAD_DNA_ligase_OB"/>
</dbReference>
<dbReference type="CDD" id="cd00114">
    <property type="entry name" value="LIGANc"/>
    <property type="match status" value="1"/>
</dbReference>
<feature type="binding site" evidence="14">
    <location>
        <position position="137"/>
    </location>
    <ligand>
        <name>NAD(+)</name>
        <dbReference type="ChEBI" id="CHEBI:57540"/>
    </ligand>
</feature>
<sequence length="706" mass="79475">MYSSDLTRQLQVLTSELLITTQQSDFPVSADHINKLKQILQFHEYRYYVLNDPLIADQEYDLLYKMLEKAEQNHPELITADSPTQRVGNSLNSQFTTVSHLVPMLSLDNSYNAEDLIDFDRKARELTGLEEIEYCIEPKFDGASISLIYENDQLVRAATRGDGVEGEEITANIRQIRSIPLSANFSSAGIQQVEIRGEVIMSKDSFTNYNKLLAARNLSPLANPRNAASGSLRMKDPKDVGERGLDAFLYHISFFTKINDHQEANKYEELMETHSGNLSLLWQLGFRSPEKEKRVVKGIQGVIDYCQSFEAGRDDLPYEIDGMVVKVNNLHLQEQMGMTSHHPRWAIAFKFKARQATTKLRSVEFQVGRTGAITPVAKLDPVYLGGVTVSSISIHNEDYIREKDLKIGDTVLIERAGDVIPQIVKSQDALRNGTEEAIIFPKQCPVCNSELFKEEGEAVWRCINIECEAQVVEKIIHFVSKDAMDIKSFGEANVRKFYDMKLLKDIPGIYTLDFEKIGQLEGFGKKSLDNLQTAIEASKQQPLHRLVYGLGIRFVGETTAKTLANAVEHLLDFTQKTEEELQKLEDVGTKVAKSIHHFFSNEQNVEMLKILEELGLELRNKKKEKPVSGSLQGQTFLFTGTLSQMKRSEAEALAEQHGGQIVSGVSNKLNYLVVGEDAGSKLEKAKKINTIKIITEADFLELIATQ</sequence>
<dbReference type="SMART" id="SM00532">
    <property type="entry name" value="LIGANc"/>
    <property type="match status" value="1"/>
</dbReference>
<dbReference type="GO" id="GO:0006281">
    <property type="term" value="P:DNA repair"/>
    <property type="evidence" value="ECO:0007669"/>
    <property type="project" value="UniProtKB-KW"/>
</dbReference>
<evidence type="ECO:0000259" key="16">
    <source>
        <dbReference type="PROSITE" id="PS50172"/>
    </source>
</evidence>
<accession>A0A4R6IVD8</accession>
<keyword evidence="6 14" id="KW-0479">Metal-binding</keyword>
<dbReference type="GO" id="GO:0006260">
    <property type="term" value="P:DNA replication"/>
    <property type="evidence" value="ECO:0007669"/>
    <property type="project" value="UniProtKB-KW"/>
</dbReference>
<dbReference type="PROSITE" id="PS01056">
    <property type="entry name" value="DNA_LIGASE_N2"/>
    <property type="match status" value="1"/>
</dbReference>
<feature type="domain" description="BRCT" evidence="16">
    <location>
        <begin position="626"/>
        <end position="706"/>
    </location>
</feature>
<dbReference type="SUPFAM" id="SSF56091">
    <property type="entry name" value="DNA ligase/mRNA capping enzyme, catalytic domain"/>
    <property type="match status" value="1"/>
</dbReference>
<dbReference type="InterPro" id="IPR001357">
    <property type="entry name" value="BRCT_dom"/>
</dbReference>
<dbReference type="GO" id="GO:0046872">
    <property type="term" value="F:metal ion binding"/>
    <property type="evidence" value="ECO:0007669"/>
    <property type="project" value="UniProtKB-KW"/>
</dbReference>
<keyword evidence="10 14" id="KW-0520">NAD</keyword>
<dbReference type="Proteomes" id="UP000295741">
    <property type="component" value="Unassembled WGS sequence"/>
</dbReference>
<evidence type="ECO:0000256" key="3">
    <source>
        <dbReference type="ARBA" id="ARBA00013308"/>
    </source>
</evidence>
<dbReference type="Gene3D" id="1.10.150.20">
    <property type="entry name" value="5' to 3' exonuclease, C-terminal subdomain"/>
    <property type="match status" value="2"/>
</dbReference>
<name>A0A4R6IVD8_9BACT</name>
<dbReference type="Gene3D" id="3.40.50.10190">
    <property type="entry name" value="BRCT domain"/>
    <property type="match status" value="1"/>
</dbReference>
<evidence type="ECO:0000256" key="8">
    <source>
        <dbReference type="ARBA" id="ARBA00022833"/>
    </source>
</evidence>
<dbReference type="Pfam" id="PF03120">
    <property type="entry name" value="OB_DNA_ligase"/>
    <property type="match status" value="1"/>
</dbReference>
<feature type="binding site" evidence="14">
    <location>
        <position position="198"/>
    </location>
    <ligand>
        <name>NAD(+)</name>
        <dbReference type="ChEBI" id="CHEBI:57540"/>
    </ligand>
</feature>
<reference evidence="17 18" key="1">
    <citation type="submission" date="2019-03" db="EMBL/GenBank/DDBJ databases">
        <title>Genomic Encyclopedia of Archaeal and Bacterial Type Strains, Phase II (KMG-II): from individual species to whole genera.</title>
        <authorList>
            <person name="Goeker M."/>
        </authorList>
    </citation>
    <scope>NUCLEOTIDE SEQUENCE [LARGE SCALE GENOMIC DNA]</scope>
    <source>
        <strain evidence="17 18">DSM 28323</strain>
    </source>
</reference>
<dbReference type="InterPro" id="IPR041663">
    <property type="entry name" value="DisA/LigA_HHH"/>
</dbReference>
<dbReference type="SUPFAM" id="SSF50249">
    <property type="entry name" value="Nucleic acid-binding proteins"/>
    <property type="match status" value="1"/>
</dbReference>
<dbReference type="Gene3D" id="6.20.10.30">
    <property type="match status" value="1"/>
</dbReference>
<evidence type="ECO:0000256" key="5">
    <source>
        <dbReference type="ARBA" id="ARBA00022705"/>
    </source>
</evidence>
<evidence type="ECO:0000256" key="15">
    <source>
        <dbReference type="RuleBase" id="RU000618"/>
    </source>
</evidence>
<dbReference type="CDD" id="cd17748">
    <property type="entry name" value="BRCT_DNA_ligase_like"/>
    <property type="match status" value="1"/>
</dbReference>
<comment type="similarity">
    <text evidence="13 14">Belongs to the NAD-dependent DNA ligase family. LigA subfamily.</text>
</comment>
<dbReference type="InterPro" id="IPR018239">
    <property type="entry name" value="DNA_ligase_AS"/>
</dbReference>
<evidence type="ECO:0000256" key="2">
    <source>
        <dbReference type="ARBA" id="ARBA00012722"/>
    </source>
</evidence>
<evidence type="ECO:0000256" key="12">
    <source>
        <dbReference type="ARBA" id="ARBA00034005"/>
    </source>
</evidence>
<dbReference type="RefSeq" id="WP_133474491.1">
    <property type="nucleotide sequence ID" value="NZ_SNWP01000011.1"/>
</dbReference>
<dbReference type="InterPro" id="IPR012340">
    <property type="entry name" value="NA-bd_OB-fold"/>
</dbReference>
<evidence type="ECO:0000256" key="7">
    <source>
        <dbReference type="ARBA" id="ARBA00022763"/>
    </source>
</evidence>
<dbReference type="Gene3D" id="1.10.287.610">
    <property type="entry name" value="Helix hairpin bin"/>
    <property type="match status" value="1"/>
</dbReference>
<comment type="catalytic activity">
    <reaction evidence="12 14 15">
        <text>NAD(+) + (deoxyribonucleotide)n-3'-hydroxyl + 5'-phospho-(deoxyribonucleotide)m = (deoxyribonucleotide)n+m + AMP + beta-nicotinamide D-nucleotide.</text>
        <dbReference type="EC" id="6.5.1.2"/>
    </reaction>
</comment>
<protein>
    <recommendedName>
        <fullName evidence="3 14">DNA ligase</fullName>
        <ecNumber evidence="2 14">6.5.1.2</ecNumber>
    </recommendedName>
    <alternativeName>
        <fullName evidence="14">Polydeoxyribonucleotide synthase [NAD(+)]</fullName>
    </alternativeName>
</protein>
<dbReference type="InterPro" id="IPR013840">
    <property type="entry name" value="DNAligase_N"/>
</dbReference>
<keyword evidence="7 14" id="KW-0227">DNA damage</keyword>
<dbReference type="Pfam" id="PF00533">
    <property type="entry name" value="BRCT"/>
    <property type="match status" value="1"/>
</dbReference>
<dbReference type="InterPro" id="IPR033136">
    <property type="entry name" value="DNA_ligase_CS"/>
</dbReference>
<dbReference type="PROSITE" id="PS01055">
    <property type="entry name" value="DNA_LIGASE_N1"/>
    <property type="match status" value="1"/>
</dbReference>
<feature type="binding site" evidence="14">
    <location>
        <position position="447"/>
    </location>
    <ligand>
        <name>Zn(2+)</name>
        <dbReference type="ChEBI" id="CHEBI:29105"/>
    </ligand>
</feature>
<dbReference type="HAMAP" id="MF_01588">
    <property type="entry name" value="DNA_ligase_A"/>
    <property type="match status" value="1"/>
</dbReference>
<feature type="binding site" evidence="14">
    <location>
        <begin position="106"/>
        <end position="107"/>
    </location>
    <ligand>
        <name>NAD(+)</name>
        <dbReference type="ChEBI" id="CHEBI:57540"/>
    </ligand>
</feature>
<feature type="binding site" evidence="14">
    <location>
        <position position="326"/>
    </location>
    <ligand>
        <name>NAD(+)</name>
        <dbReference type="ChEBI" id="CHEBI:57540"/>
    </ligand>
</feature>
<feature type="binding site" evidence="14">
    <location>
        <position position="160"/>
    </location>
    <ligand>
        <name>NAD(+)</name>
        <dbReference type="ChEBI" id="CHEBI:57540"/>
    </ligand>
</feature>
<comment type="caution">
    <text evidence="17">The sequence shown here is derived from an EMBL/GenBank/DDBJ whole genome shotgun (WGS) entry which is preliminary data.</text>
</comment>
<keyword evidence="8 14" id="KW-0862">Zinc</keyword>
<feature type="binding site" evidence="14">
    <location>
        <begin position="57"/>
        <end position="61"/>
    </location>
    <ligand>
        <name>NAD(+)</name>
        <dbReference type="ChEBI" id="CHEBI:57540"/>
    </ligand>
</feature>
<dbReference type="InterPro" id="IPR004149">
    <property type="entry name" value="Znf_DNAligase_C4"/>
</dbReference>
<proteinExistence type="inferred from homology"/>